<keyword evidence="2" id="KW-1185">Reference proteome</keyword>
<name>A0A164YKE3_9CRUS</name>
<dbReference type="EMBL" id="LRGB01000876">
    <property type="protein sequence ID" value="KZS15344.1"/>
    <property type="molecule type" value="Genomic_DNA"/>
</dbReference>
<gene>
    <name evidence="1" type="ORF">APZ42_019111</name>
</gene>
<protein>
    <submittedName>
        <fullName evidence="1">Uncharacterized protein</fullName>
    </submittedName>
</protein>
<reference evidence="1 2" key="1">
    <citation type="submission" date="2016-03" db="EMBL/GenBank/DDBJ databases">
        <title>EvidentialGene: Evidence-directed Construction of Genes on Genomes.</title>
        <authorList>
            <person name="Gilbert D.G."/>
            <person name="Choi J.-H."/>
            <person name="Mockaitis K."/>
            <person name="Colbourne J."/>
            <person name="Pfrender M."/>
        </authorList>
    </citation>
    <scope>NUCLEOTIDE SEQUENCE [LARGE SCALE GENOMIC DNA]</scope>
    <source>
        <strain evidence="1 2">Xinb3</strain>
        <tissue evidence="1">Complete organism</tissue>
    </source>
</reference>
<accession>A0A164YKE3</accession>
<evidence type="ECO:0000313" key="2">
    <source>
        <dbReference type="Proteomes" id="UP000076858"/>
    </source>
</evidence>
<feature type="non-terminal residue" evidence="1">
    <location>
        <position position="143"/>
    </location>
</feature>
<comment type="caution">
    <text evidence="1">The sequence shown here is derived from an EMBL/GenBank/DDBJ whole genome shotgun (WGS) entry which is preliminary data.</text>
</comment>
<dbReference type="AlphaFoldDB" id="A0A164YKE3"/>
<proteinExistence type="predicted"/>
<evidence type="ECO:0000313" key="1">
    <source>
        <dbReference type="EMBL" id="KZS15344.1"/>
    </source>
</evidence>
<organism evidence="1 2">
    <name type="scientific">Daphnia magna</name>
    <dbReference type="NCBI Taxonomy" id="35525"/>
    <lineage>
        <taxon>Eukaryota</taxon>
        <taxon>Metazoa</taxon>
        <taxon>Ecdysozoa</taxon>
        <taxon>Arthropoda</taxon>
        <taxon>Crustacea</taxon>
        <taxon>Branchiopoda</taxon>
        <taxon>Diplostraca</taxon>
        <taxon>Cladocera</taxon>
        <taxon>Anomopoda</taxon>
        <taxon>Daphniidae</taxon>
        <taxon>Daphnia</taxon>
    </lineage>
</organism>
<sequence length="143" mass="16336">MILCNLFNLNFFPAFMDTDEAEVKLNEGVHAHSSRKKKGETLLLGCSLSLPQAPSAIKPAGVDFPRHREPLKIVLETSSLRATRNNFVLFYILDQSRFTFKSKQENHRSTNKSQRVHRKSPTIFTNLDTPIFGEFLNSLKKKT</sequence>
<dbReference type="Proteomes" id="UP000076858">
    <property type="component" value="Unassembled WGS sequence"/>
</dbReference>